<dbReference type="EC" id="3.1.6.1" evidence="5"/>
<accession>A0A518B055</accession>
<dbReference type="Pfam" id="PF00884">
    <property type="entry name" value="Sulfatase"/>
    <property type="match status" value="1"/>
</dbReference>
<evidence type="ECO:0000313" key="5">
    <source>
        <dbReference type="EMBL" id="QDU60363.1"/>
    </source>
</evidence>
<comment type="similarity">
    <text evidence="1">Belongs to the sulfatase family.</text>
</comment>
<protein>
    <submittedName>
        <fullName evidence="5">Arylsulfatase</fullName>
        <ecNumber evidence="5">3.1.6.1</ecNumber>
    </submittedName>
</protein>
<dbReference type="OrthoDB" id="9783154at2"/>
<dbReference type="InterPro" id="IPR050738">
    <property type="entry name" value="Sulfatase"/>
</dbReference>
<keyword evidence="6" id="KW-1185">Reference proteome</keyword>
<dbReference type="RefSeq" id="WP_145256095.1">
    <property type="nucleotide sequence ID" value="NZ_CP036279.1"/>
</dbReference>
<evidence type="ECO:0000256" key="1">
    <source>
        <dbReference type="ARBA" id="ARBA00008779"/>
    </source>
</evidence>
<organism evidence="5 6">
    <name type="scientific">Kolteria novifilia</name>
    <dbReference type="NCBI Taxonomy" id="2527975"/>
    <lineage>
        <taxon>Bacteria</taxon>
        <taxon>Pseudomonadati</taxon>
        <taxon>Planctomycetota</taxon>
        <taxon>Planctomycetia</taxon>
        <taxon>Kolteriales</taxon>
        <taxon>Kolteriaceae</taxon>
        <taxon>Kolteria</taxon>
    </lineage>
</organism>
<dbReference type="EMBL" id="CP036279">
    <property type="protein sequence ID" value="QDU60363.1"/>
    <property type="molecule type" value="Genomic_DNA"/>
</dbReference>
<keyword evidence="2 5" id="KW-0378">Hydrolase</keyword>
<evidence type="ECO:0000256" key="2">
    <source>
        <dbReference type="ARBA" id="ARBA00022801"/>
    </source>
</evidence>
<gene>
    <name evidence="5" type="primary">atsA_8</name>
    <name evidence="5" type="ORF">Pan216_12020</name>
</gene>
<feature type="signal peptide" evidence="3">
    <location>
        <begin position="1"/>
        <end position="22"/>
    </location>
</feature>
<name>A0A518B055_9BACT</name>
<evidence type="ECO:0000313" key="6">
    <source>
        <dbReference type="Proteomes" id="UP000317093"/>
    </source>
</evidence>
<feature type="domain" description="Sulfatase N-terminal" evidence="4">
    <location>
        <begin position="31"/>
        <end position="384"/>
    </location>
</feature>
<dbReference type="InterPro" id="IPR000917">
    <property type="entry name" value="Sulfatase_N"/>
</dbReference>
<dbReference type="PANTHER" id="PTHR42693">
    <property type="entry name" value="ARYLSULFATASE FAMILY MEMBER"/>
    <property type="match status" value="1"/>
</dbReference>
<dbReference type="GO" id="GO:0004065">
    <property type="term" value="F:arylsulfatase activity"/>
    <property type="evidence" value="ECO:0007669"/>
    <property type="project" value="UniProtKB-EC"/>
</dbReference>
<proteinExistence type="inferred from homology"/>
<dbReference type="Gene3D" id="3.30.1120.10">
    <property type="match status" value="1"/>
</dbReference>
<dbReference type="AlphaFoldDB" id="A0A518B055"/>
<dbReference type="InterPro" id="IPR017850">
    <property type="entry name" value="Alkaline_phosphatase_core_sf"/>
</dbReference>
<feature type="chain" id="PRO_5022214596" evidence="3">
    <location>
        <begin position="23"/>
        <end position="486"/>
    </location>
</feature>
<dbReference type="SUPFAM" id="SSF53649">
    <property type="entry name" value="Alkaline phosphatase-like"/>
    <property type="match status" value="1"/>
</dbReference>
<dbReference type="Proteomes" id="UP000317093">
    <property type="component" value="Chromosome"/>
</dbReference>
<evidence type="ECO:0000259" key="4">
    <source>
        <dbReference type="Pfam" id="PF00884"/>
    </source>
</evidence>
<dbReference type="KEGG" id="knv:Pan216_12020"/>
<keyword evidence="3" id="KW-0732">Signal</keyword>
<sequence precursor="true">MRSRWMTPLLVGMALLVGISQASLGDEARKPNVVMIVSDDQGYADLGCFGSEEIKTPHLDRLAKEGVCLTSFYVSWPACTPSRASLLTGRYPQRNGIYDMIRNEAPDYGYKYKPAEYEVTFERIGGMDLRERFLPELLDDAGYTSGIYGKWDLGSLKRFLPTSRGFDDFYGFVNTGIDYFTHERYGVPSMYRNLEPTTEDKGTYATDLFRREAVRFLEEHHDEPFFLYVPFNAPHSASNLDPKIRGAAQGPDEFKKIYPELMKMAGYQRRIAKRSGMQTVPNRARKRLEYASSVSSMDDAIGELLHLLDKYGVAEDTIVVFFSDNGGGGGADNAPLRGKKAMMFEGGIRVPCIVRYPRRVPAGTRSDEFLTSLELVPTFLAAASIPQPDDVVFDGFDMMPVLAGAKPSPRKEMFWERRDDRAARVGNWKWVESSKGNGLFDLSNDIGEQHDLSTSHPEKLAELKQRFADWKKEMAAAEPRGPFRDF</sequence>
<dbReference type="Gene3D" id="3.40.720.10">
    <property type="entry name" value="Alkaline Phosphatase, subunit A"/>
    <property type="match status" value="1"/>
</dbReference>
<reference evidence="5 6" key="1">
    <citation type="submission" date="2019-02" db="EMBL/GenBank/DDBJ databases">
        <title>Deep-cultivation of Planctomycetes and their phenomic and genomic characterization uncovers novel biology.</title>
        <authorList>
            <person name="Wiegand S."/>
            <person name="Jogler M."/>
            <person name="Boedeker C."/>
            <person name="Pinto D."/>
            <person name="Vollmers J."/>
            <person name="Rivas-Marin E."/>
            <person name="Kohn T."/>
            <person name="Peeters S.H."/>
            <person name="Heuer A."/>
            <person name="Rast P."/>
            <person name="Oberbeckmann S."/>
            <person name="Bunk B."/>
            <person name="Jeske O."/>
            <person name="Meyerdierks A."/>
            <person name="Storesund J.E."/>
            <person name="Kallscheuer N."/>
            <person name="Luecker S."/>
            <person name="Lage O.M."/>
            <person name="Pohl T."/>
            <person name="Merkel B.J."/>
            <person name="Hornburger P."/>
            <person name="Mueller R.-W."/>
            <person name="Bruemmer F."/>
            <person name="Labrenz M."/>
            <person name="Spormann A.M."/>
            <person name="Op den Camp H."/>
            <person name="Overmann J."/>
            <person name="Amann R."/>
            <person name="Jetten M.S.M."/>
            <person name="Mascher T."/>
            <person name="Medema M.H."/>
            <person name="Devos D.P."/>
            <person name="Kaster A.-K."/>
            <person name="Ovreas L."/>
            <person name="Rohde M."/>
            <person name="Galperin M.Y."/>
            <person name="Jogler C."/>
        </authorList>
    </citation>
    <scope>NUCLEOTIDE SEQUENCE [LARGE SCALE GENOMIC DNA]</scope>
    <source>
        <strain evidence="5 6">Pan216</strain>
    </source>
</reference>
<evidence type="ECO:0000256" key="3">
    <source>
        <dbReference type="SAM" id="SignalP"/>
    </source>
</evidence>
<dbReference type="PANTHER" id="PTHR42693:SF53">
    <property type="entry name" value="ENDO-4-O-SULFATASE"/>
    <property type="match status" value="1"/>
</dbReference>